<sequence length="406" mass="45997">MVHMVPVKGQVPLHHHGRVIWILAGEASGDVIGARLMQALHRHDPSLVFAGLGGGRMEALGLRSLFPMRELSIMGFVEIIPRLKALSQRLLEAEQDIELRRPDLVITIDSPGFSFRLLRRIAPLGMRRLHYVAPQVWAWREKRLRHYKGLWDRLLCLFPFEPEWFAQRGFEGRFVGHPVLQSGVTHGVAERFYMRHDVERDSRILLLMPGSRRSEIPRLMPIFKKMVTQLHRYYPKLSVVVPATPLMAPLVRKMLASWECQPIIVTDLHDKHDAFAAADCALTKSGTSTLELAMAYVPMAVTYRVNPISAFIARRLLKVPYVAMVNLLAGREVVPELLQERCTPQCLAQTVKELMDNPEKAKAQREAYTVVLEKLAPTGGRTPSDAAAEEVIELLNTPLSALRERE</sequence>
<comment type="similarity">
    <text evidence="2 11">Belongs to the LpxB family.</text>
</comment>
<gene>
    <name evidence="11" type="primary">lpxB</name>
    <name evidence="12" type="ORF">AA15669_0499</name>
</gene>
<evidence type="ECO:0000256" key="6">
    <source>
        <dbReference type="ARBA" id="ARBA00022556"/>
    </source>
</evidence>
<evidence type="ECO:0000256" key="11">
    <source>
        <dbReference type="HAMAP-Rule" id="MF_00392"/>
    </source>
</evidence>
<dbReference type="PANTHER" id="PTHR30372">
    <property type="entry name" value="LIPID-A-DISACCHARIDE SYNTHASE"/>
    <property type="match status" value="1"/>
</dbReference>
<dbReference type="Gene3D" id="3.40.50.2000">
    <property type="entry name" value="Glycogen Phosphorylase B"/>
    <property type="match status" value="1"/>
</dbReference>
<evidence type="ECO:0000313" key="12">
    <source>
        <dbReference type="EMBL" id="GBQ05515.1"/>
    </source>
</evidence>
<dbReference type="EC" id="2.4.1.182" evidence="3 11"/>
<keyword evidence="5 11" id="KW-0444">Lipid biosynthesis</keyword>
<comment type="caution">
    <text evidence="12">The sequence shown here is derived from an EMBL/GenBank/DDBJ whole genome shotgun (WGS) entry which is preliminary data.</text>
</comment>
<evidence type="ECO:0000256" key="2">
    <source>
        <dbReference type="ARBA" id="ARBA00007868"/>
    </source>
</evidence>
<dbReference type="RefSeq" id="WP_018980282.1">
    <property type="nucleotide sequence ID" value="NZ_BAQD01000005.1"/>
</dbReference>
<evidence type="ECO:0000256" key="5">
    <source>
        <dbReference type="ARBA" id="ARBA00022516"/>
    </source>
</evidence>
<protein>
    <recommendedName>
        <fullName evidence="4 11">Lipid-A-disaccharide synthase</fullName>
        <ecNumber evidence="3 11">2.4.1.182</ecNumber>
    </recommendedName>
</protein>
<organism evidence="12 13">
    <name type="scientific">Saccharibacter floricola DSM 15669</name>
    <dbReference type="NCBI Taxonomy" id="1123227"/>
    <lineage>
        <taxon>Bacteria</taxon>
        <taxon>Pseudomonadati</taxon>
        <taxon>Pseudomonadota</taxon>
        <taxon>Alphaproteobacteria</taxon>
        <taxon>Acetobacterales</taxon>
        <taxon>Acetobacteraceae</taxon>
        <taxon>Saccharibacter</taxon>
    </lineage>
</organism>
<keyword evidence="8 11" id="KW-0808">Transferase</keyword>
<dbReference type="HAMAP" id="MF_00392">
    <property type="entry name" value="LpxB"/>
    <property type="match status" value="1"/>
</dbReference>
<name>A0ABQ0NXX8_9PROT</name>
<evidence type="ECO:0000313" key="13">
    <source>
        <dbReference type="Proteomes" id="UP001062901"/>
    </source>
</evidence>
<evidence type="ECO:0000256" key="1">
    <source>
        <dbReference type="ARBA" id="ARBA00002056"/>
    </source>
</evidence>
<dbReference type="InterPro" id="IPR003835">
    <property type="entry name" value="Glyco_trans_19"/>
</dbReference>
<reference evidence="12" key="1">
    <citation type="submission" date="2013-04" db="EMBL/GenBank/DDBJ databases">
        <title>The genome sequencing project of 58 acetic acid bacteria.</title>
        <authorList>
            <person name="Okamoto-Kainuma A."/>
            <person name="Ishikawa M."/>
            <person name="Umino S."/>
            <person name="Koizumi Y."/>
            <person name="Shiwa Y."/>
            <person name="Yoshikawa H."/>
            <person name="Matsutani M."/>
            <person name="Matsushita K."/>
        </authorList>
    </citation>
    <scope>NUCLEOTIDE SEQUENCE</scope>
    <source>
        <strain evidence="12">DSM 15669</strain>
    </source>
</reference>
<keyword evidence="7 11" id="KW-0328">Glycosyltransferase</keyword>
<dbReference type="Proteomes" id="UP001062901">
    <property type="component" value="Unassembled WGS sequence"/>
</dbReference>
<keyword evidence="9 11" id="KW-0443">Lipid metabolism</keyword>
<comment type="function">
    <text evidence="1 11">Condensation of UDP-2,3-diacylglucosamine and 2,3-diacylglucosamine-1-phosphate to form lipid A disaccharide, a precursor of lipid A, a phosphorylated glycolipid that anchors the lipopolysaccharide to the outer membrane of the cell.</text>
</comment>
<keyword evidence="13" id="KW-1185">Reference proteome</keyword>
<accession>A0ABQ0NXX8</accession>
<dbReference type="NCBIfam" id="TIGR00215">
    <property type="entry name" value="lpxB"/>
    <property type="match status" value="1"/>
</dbReference>
<dbReference type="SUPFAM" id="SSF53756">
    <property type="entry name" value="UDP-Glycosyltransferase/glycogen phosphorylase"/>
    <property type="match status" value="1"/>
</dbReference>
<keyword evidence="6 11" id="KW-0441">Lipid A biosynthesis</keyword>
<dbReference type="PANTHER" id="PTHR30372:SF4">
    <property type="entry name" value="LIPID-A-DISACCHARIDE SYNTHASE, MITOCHONDRIAL-RELATED"/>
    <property type="match status" value="1"/>
</dbReference>
<dbReference type="Pfam" id="PF02684">
    <property type="entry name" value="LpxB"/>
    <property type="match status" value="1"/>
</dbReference>
<comment type="pathway">
    <text evidence="11">Bacterial outer membrane biogenesis; LPS lipid A biosynthesis.</text>
</comment>
<comment type="catalytic activity">
    <reaction evidence="10 11">
        <text>a lipid X + a UDP-2-N,3-O-bis[(3R)-3-hydroxyacyl]-alpha-D-glucosamine = a lipid A disaccharide + UDP + H(+)</text>
        <dbReference type="Rhea" id="RHEA:67828"/>
        <dbReference type="ChEBI" id="CHEBI:15378"/>
        <dbReference type="ChEBI" id="CHEBI:58223"/>
        <dbReference type="ChEBI" id="CHEBI:137748"/>
        <dbReference type="ChEBI" id="CHEBI:176338"/>
        <dbReference type="ChEBI" id="CHEBI:176343"/>
        <dbReference type="EC" id="2.4.1.182"/>
    </reaction>
</comment>
<evidence type="ECO:0000256" key="10">
    <source>
        <dbReference type="ARBA" id="ARBA00048975"/>
    </source>
</evidence>
<evidence type="ECO:0000256" key="4">
    <source>
        <dbReference type="ARBA" id="ARBA00020902"/>
    </source>
</evidence>
<dbReference type="EMBL" id="BAQD01000005">
    <property type="protein sequence ID" value="GBQ05515.1"/>
    <property type="molecule type" value="Genomic_DNA"/>
</dbReference>
<evidence type="ECO:0000256" key="8">
    <source>
        <dbReference type="ARBA" id="ARBA00022679"/>
    </source>
</evidence>
<evidence type="ECO:0000256" key="9">
    <source>
        <dbReference type="ARBA" id="ARBA00023098"/>
    </source>
</evidence>
<evidence type="ECO:0000256" key="7">
    <source>
        <dbReference type="ARBA" id="ARBA00022676"/>
    </source>
</evidence>
<evidence type="ECO:0000256" key="3">
    <source>
        <dbReference type="ARBA" id="ARBA00012687"/>
    </source>
</evidence>
<proteinExistence type="inferred from homology"/>